<dbReference type="Proteomes" id="UP000007148">
    <property type="component" value="Unassembled WGS sequence"/>
</dbReference>
<protein>
    <submittedName>
        <fullName evidence="1">Uncharacterized protein</fullName>
    </submittedName>
</protein>
<dbReference type="InParanoid" id="G4TZ74"/>
<gene>
    <name evidence="1" type="ORF">PIIN_10608</name>
</gene>
<evidence type="ECO:0000313" key="1">
    <source>
        <dbReference type="EMBL" id="CCA76617.1"/>
    </source>
</evidence>
<dbReference type="HOGENOM" id="CLU_3392500_0_0_1"/>
<reference evidence="1 2" key="1">
    <citation type="journal article" date="2011" name="PLoS Pathog.">
        <title>Endophytic Life Strategies Decoded by Genome and Transcriptome Analyses of the Mutualistic Root Symbiont Piriformospora indica.</title>
        <authorList>
            <person name="Zuccaro A."/>
            <person name="Lahrmann U."/>
            <person name="Guldener U."/>
            <person name="Langen G."/>
            <person name="Pfiffi S."/>
            <person name="Biedenkopf D."/>
            <person name="Wong P."/>
            <person name="Samans B."/>
            <person name="Grimm C."/>
            <person name="Basiewicz M."/>
            <person name="Murat C."/>
            <person name="Martin F."/>
            <person name="Kogel K.H."/>
        </authorList>
    </citation>
    <scope>NUCLEOTIDE SEQUENCE [LARGE SCALE GENOMIC DNA]</scope>
    <source>
        <strain evidence="1 2">DSM 11827</strain>
    </source>
</reference>
<organism evidence="1 2">
    <name type="scientific">Serendipita indica (strain DSM 11827)</name>
    <name type="common">Root endophyte fungus</name>
    <name type="synonym">Piriformospora indica</name>
    <dbReference type="NCBI Taxonomy" id="1109443"/>
    <lineage>
        <taxon>Eukaryota</taxon>
        <taxon>Fungi</taxon>
        <taxon>Dikarya</taxon>
        <taxon>Basidiomycota</taxon>
        <taxon>Agaricomycotina</taxon>
        <taxon>Agaricomycetes</taxon>
        <taxon>Sebacinales</taxon>
        <taxon>Serendipitaceae</taxon>
        <taxon>Serendipita</taxon>
    </lineage>
</organism>
<keyword evidence="2" id="KW-1185">Reference proteome</keyword>
<dbReference type="EMBL" id="CAFZ01000872">
    <property type="protein sequence ID" value="CCA76617.1"/>
    <property type="molecule type" value="Genomic_DNA"/>
</dbReference>
<sequence>MPPGTKDATVLKQQEAESKGLLKIYPLTLSAH</sequence>
<comment type="caution">
    <text evidence="1">The sequence shown here is derived from an EMBL/GenBank/DDBJ whole genome shotgun (WGS) entry which is preliminary data.</text>
</comment>
<proteinExistence type="predicted"/>
<name>G4TZ74_SERID</name>
<dbReference type="AlphaFoldDB" id="G4TZ74"/>
<evidence type="ECO:0000313" key="2">
    <source>
        <dbReference type="Proteomes" id="UP000007148"/>
    </source>
</evidence>
<accession>G4TZ74</accession>